<feature type="region of interest" description="Disordered" evidence="14">
    <location>
        <begin position="294"/>
        <end position="314"/>
    </location>
</feature>
<dbReference type="AlphaFoldDB" id="A0A5E4VP33"/>
<dbReference type="RefSeq" id="WP_150589926.1">
    <property type="nucleotide sequence ID" value="NZ_CABPSH010000006.1"/>
</dbReference>
<evidence type="ECO:0000256" key="8">
    <source>
        <dbReference type="ARBA" id="ARBA00023077"/>
    </source>
</evidence>
<gene>
    <name evidence="17" type="primary">btuB</name>
    <name evidence="17" type="ORF">PEP31012_02771</name>
</gene>
<keyword evidence="6" id="KW-0732">Signal</keyword>
<evidence type="ECO:0000256" key="11">
    <source>
        <dbReference type="ARBA" id="ARBA00023237"/>
    </source>
</evidence>
<dbReference type="PANTHER" id="PTHR30069">
    <property type="entry name" value="TONB-DEPENDENT OUTER MEMBRANE RECEPTOR"/>
    <property type="match status" value="1"/>
</dbReference>
<evidence type="ECO:0000256" key="1">
    <source>
        <dbReference type="ARBA" id="ARBA00004571"/>
    </source>
</evidence>
<protein>
    <submittedName>
        <fullName evidence="17">Vitamin B12 transporter BtuB</fullName>
    </submittedName>
</protein>
<keyword evidence="7" id="KW-0406">Ion transport</keyword>
<keyword evidence="11 12" id="KW-0998">Cell outer membrane</keyword>
<evidence type="ECO:0000313" key="17">
    <source>
        <dbReference type="EMBL" id="VVE13683.1"/>
    </source>
</evidence>
<dbReference type="InterPro" id="IPR036942">
    <property type="entry name" value="Beta-barrel_TonB_sf"/>
</dbReference>
<accession>A0A5E4VP33</accession>
<dbReference type="InterPro" id="IPR012910">
    <property type="entry name" value="Plug_dom"/>
</dbReference>
<dbReference type="CDD" id="cd01347">
    <property type="entry name" value="ligand_gated_channel"/>
    <property type="match status" value="1"/>
</dbReference>
<dbReference type="PROSITE" id="PS52016">
    <property type="entry name" value="TONB_DEPENDENT_REC_3"/>
    <property type="match status" value="1"/>
</dbReference>
<dbReference type="Pfam" id="PF07715">
    <property type="entry name" value="Plug"/>
    <property type="match status" value="1"/>
</dbReference>
<dbReference type="GO" id="GO:0015889">
    <property type="term" value="P:cobalamin transport"/>
    <property type="evidence" value="ECO:0007669"/>
    <property type="project" value="TreeGrafter"/>
</dbReference>
<organism evidence="17 18">
    <name type="scientific">Pandoraea eparura</name>
    <dbReference type="NCBI Taxonomy" id="2508291"/>
    <lineage>
        <taxon>Bacteria</taxon>
        <taxon>Pseudomonadati</taxon>
        <taxon>Pseudomonadota</taxon>
        <taxon>Betaproteobacteria</taxon>
        <taxon>Burkholderiales</taxon>
        <taxon>Burkholderiaceae</taxon>
        <taxon>Pandoraea</taxon>
    </lineage>
</organism>
<feature type="compositionally biased region" description="Polar residues" evidence="14">
    <location>
        <begin position="304"/>
        <end position="314"/>
    </location>
</feature>
<feature type="domain" description="TonB-dependent receptor-like beta-barrel" evidence="15">
    <location>
        <begin position="261"/>
        <end position="674"/>
    </location>
</feature>
<evidence type="ECO:0000256" key="12">
    <source>
        <dbReference type="PROSITE-ProRule" id="PRU01360"/>
    </source>
</evidence>
<keyword evidence="18" id="KW-1185">Reference proteome</keyword>
<dbReference type="PANTHER" id="PTHR30069:SF53">
    <property type="entry name" value="COLICIN I RECEPTOR-RELATED"/>
    <property type="match status" value="1"/>
</dbReference>
<feature type="region of interest" description="Disordered" evidence="14">
    <location>
        <begin position="15"/>
        <end position="43"/>
    </location>
</feature>
<keyword evidence="3 12" id="KW-0813">Transport</keyword>
<dbReference type="GO" id="GO:0006811">
    <property type="term" value="P:monoatomic ion transport"/>
    <property type="evidence" value="ECO:0007669"/>
    <property type="project" value="UniProtKB-KW"/>
</dbReference>
<evidence type="ECO:0000256" key="3">
    <source>
        <dbReference type="ARBA" id="ARBA00022448"/>
    </source>
</evidence>
<keyword evidence="10" id="KW-0675">Receptor</keyword>
<evidence type="ECO:0000256" key="10">
    <source>
        <dbReference type="ARBA" id="ARBA00023170"/>
    </source>
</evidence>
<evidence type="ECO:0000259" key="16">
    <source>
        <dbReference type="Pfam" id="PF07715"/>
    </source>
</evidence>
<evidence type="ECO:0000256" key="9">
    <source>
        <dbReference type="ARBA" id="ARBA00023136"/>
    </source>
</evidence>
<dbReference type="EMBL" id="CABPSH010000006">
    <property type="protein sequence ID" value="VVE13683.1"/>
    <property type="molecule type" value="Genomic_DNA"/>
</dbReference>
<proteinExistence type="inferred from homology"/>
<reference evidence="17 18" key="1">
    <citation type="submission" date="2019-08" db="EMBL/GenBank/DDBJ databases">
        <authorList>
            <person name="Peeters C."/>
        </authorList>
    </citation>
    <scope>NUCLEOTIDE SEQUENCE [LARGE SCALE GENOMIC DNA]</scope>
    <source>
        <strain evidence="17 18">LMG 31012</strain>
    </source>
</reference>
<dbReference type="InterPro" id="IPR037066">
    <property type="entry name" value="Plug_dom_sf"/>
</dbReference>
<dbReference type="Gene3D" id="2.40.170.20">
    <property type="entry name" value="TonB-dependent receptor, beta-barrel domain"/>
    <property type="match status" value="1"/>
</dbReference>
<evidence type="ECO:0000256" key="13">
    <source>
        <dbReference type="RuleBase" id="RU003357"/>
    </source>
</evidence>
<evidence type="ECO:0000256" key="4">
    <source>
        <dbReference type="ARBA" id="ARBA00022452"/>
    </source>
</evidence>
<dbReference type="InterPro" id="IPR000531">
    <property type="entry name" value="Beta-barrel_TonB"/>
</dbReference>
<feature type="domain" description="TonB-dependent receptor plug" evidence="16">
    <location>
        <begin position="131"/>
        <end position="237"/>
    </location>
</feature>
<evidence type="ECO:0000313" key="18">
    <source>
        <dbReference type="Proteomes" id="UP000400981"/>
    </source>
</evidence>
<evidence type="ECO:0000256" key="5">
    <source>
        <dbReference type="ARBA" id="ARBA00022692"/>
    </source>
</evidence>
<keyword evidence="9 12" id="KW-0472">Membrane</keyword>
<evidence type="ECO:0000256" key="14">
    <source>
        <dbReference type="SAM" id="MobiDB-lite"/>
    </source>
</evidence>
<dbReference type="OrthoDB" id="183532at2"/>
<comment type="subcellular location">
    <subcellularLocation>
        <location evidence="1 12">Cell outer membrane</location>
        <topology evidence="1 12">Multi-pass membrane protein</topology>
    </subcellularLocation>
</comment>
<dbReference type="Gene3D" id="2.170.130.10">
    <property type="entry name" value="TonB-dependent receptor, plug domain"/>
    <property type="match status" value="1"/>
</dbReference>
<feature type="compositionally biased region" description="Low complexity" evidence="14">
    <location>
        <begin position="17"/>
        <end position="43"/>
    </location>
</feature>
<evidence type="ECO:0000256" key="7">
    <source>
        <dbReference type="ARBA" id="ARBA00023065"/>
    </source>
</evidence>
<name>A0A5E4VP33_9BURK</name>
<keyword evidence="4 12" id="KW-1134">Transmembrane beta strand</keyword>
<keyword evidence="5 12" id="KW-0812">Transmembrane</keyword>
<evidence type="ECO:0000256" key="2">
    <source>
        <dbReference type="ARBA" id="ARBA00009810"/>
    </source>
</evidence>
<dbReference type="Proteomes" id="UP000400981">
    <property type="component" value="Unassembled WGS sequence"/>
</dbReference>
<dbReference type="SUPFAM" id="SSF56935">
    <property type="entry name" value="Porins"/>
    <property type="match status" value="1"/>
</dbReference>
<dbReference type="Pfam" id="PF00593">
    <property type="entry name" value="TonB_dep_Rec_b-barrel"/>
    <property type="match status" value="1"/>
</dbReference>
<evidence type="ECO:0000259" key="15">
    <source>
        <dbReference type="Pfam" id="PF00593"/>
    </source>
</evidence>
<keyword evidence="8 13" id="KW-0798">TonB box</keyword>
<comment type="similarity">
    <text evidence="2 12 13">Belongs to the TonB-dependent receptor family.</text>
</comment>
<dbReference type="InterPro" id="IPR039426">
    <property type="entry name" value="TonB-dep_rcpt-like"/>
</dbReference>
<dbReference type="GO" id="GO:0009279">
    <property type="term" value="C:cell outer membrane"/>
    <property type="evidence" value="ECO:0007669"/>
    <property type="project" value="UniProtKB-SubCell"/>
</dbReference>
<evidence type="ECO:0000256" key="6">
    <source>
        <dbReference type="ARBA" id="ARBA00022729"/>
    </source>
</evidence>
<sequence>MRTHVRAMALHAPALPGIPRTTGTTRTTRTTRTTGAPRAIGTTGTTRTTRAISAHAGAVAAPHCLAIAAALMAASLGAHAQSAQSVNAASTASPAPVVLAANTSETSATDSATAVQLKATVVTASRTEQTLTDTLAATSVITREDIERSQVQDLPTLLRGQAGVEIVQNGSFGTSASVFMRGAASNASLVLIDGVPVNAATTGTTNIAQIPVSQIDHIEIVRGNVSALYGSQAVGGVIQIFTRKGNGGPPRAYAEVGYGTNNTTQANAGIAGSFDDGKTRFSLDVSRFHTNGISAQDPRFAPQVNPNRNGDDNTSVSATLSRKLGDTWEVGARLFQSDGSSSYDNAYGKPSDLNDTDTRVRQISGYAKGNLTDKWKTRITVTQGDDYSYNYLNGNGNGNFHTSSNQIDWANEYAFMPDQKLIAGYTRLEQTVESNTNYDRNNRHLDSGYAGYEGRFGKHQIQANVRRDVYSDFGGANSYWLGYGYHVTNQWKVMANASDGFRAPTFNELFYPGYGNPNLLPERSISKEVAVQFNGGERLGLVKLTGFQTNYTNLIQSLTVFPYTAANVARARVEGLELTYAGRPFLGVDLRASFTRQNPTDLDADKQLARRARQFGSVGLSKTFDKVTVGGDVFYSGERYDTGGQHLGAYTLLNLQARYDIDESWYVSAHLDNVFNKHYQNVYGYNTLGRAIYVSLGWKQF</sequence>